<accession>A0ABX9QBV6</accession>
<sequence>VLGTGRASVGDVQSDADVYARLFTSADGTTWREARRYERGSSTDLARADVWGVLASGDLVVRAENLKGFGVGGKGFQVLRVKR</sequence>
<dbReference type="Proteomes" id="UP000278907">
    <property type="component" value="Unassembled WGS sequence"/>
</dbReference>
<name>A0ABX9QBV6_9BACT</name>
<proteinExistence type="predicted"/>
<keyword evidence="2" id="KW-1185">Reference proteome</keyword>
<protein>
    <submittedName>
        <fullName evidence="1">Exo-alpha-sialidase</fullName>
    </submittedName>
</protein>
<gene>
    <name evidence="1" type="ORF">D7Y13_26425</name>
</gene>
<evidence type="ECO:0000313" key="1">
    <source>
        <dbReference type="EMBL" id="RKI00772.1"/>
    </source>
</evidence>
<comment type="caution">
    <text evidence="1">The sequence shown here is derived from an EMBL/GenBank/DDBJ whole genome shotgun (WGS) entry which is preliminary data.</text>
</comment>
<organism evidence="1 2">
    <name type="scientific">Corallococcus praedator</name>
    <dbReference type="NCBI Taxonomy" id="2316724"/>
    <lineage>
        <taxon>Bacteria</taxon>
        <taxon>Pseudomonadati</taxon>
        <taxon>Myxococcota</taxon>
        <taxon>Myxococcia</taxon>
        <taxon>Myxococcales</taxon>
        <taxon>Cystobacterineae</taxon>
        <taxon>Myxococcaceae</taxon>
        <taxon>Corallococcus</taxon>
    </lineage>
</organism>
<dbReference type="EMBL" id="RAWI01000236">
    <property type="protein sequence ID" value="RKI00772.1"/>
    <property type="molecule type" value="Genomic_DNA"/>
</dbReference>
<evidence type="ECO:0000313" key="2">
    <source>
        <dbReference type="Proteomes" id="UP000278907"/>
    </source>
</evidence>
<feature type="non-terminal residue" evidence="1">
    <location>
        <position position="1"/>
    </location>
</feature>
<reference evidence="1 2" key="1">
    <citation type="submission" date="2018-09" db="EMBL/GenBank/DDBJ databases">
        <authorList>
            <person name="Livingstone P.G."/>
            <person name="Whitworth D.E."/>
        </authorList>
    </citation>
    <scope>NUCLEOTIDE SEQUENCE [LARGE SCALE GENOMIC DNA]</scope>
    <source>
        <strain evidence="1 2">CA031B</strain>
    </source>
</reference>